<gene>
    <name evidence="1" type="ORF">C900_01827</name>
</gene>
<comment type="caution">
    <text evidence="1">The sequence shown here is derived from an EMBL/GenBank/DDBJ whole genome shotgun (WGS) entry which is preliminary data.</text>
</comment>
<accession>L8JTC6</accession>
<dbReference type="AlphaFoldDB" id="L8JTC6"/>
<organism evidence="1 2">
    <name type="scientific">Fulvivirga imtechensis AK7</name>
    <dbReference type="NCBI Taxonomy" id="1237149"/>
    <lineage>
        <taxon>Bacteria</taxon>
        <taxon>Pseudomonadati</taxon>
        <taxon>Bacteroidota</taxon>
        <taxon>Cytophagia</taxon>
        <taxon>Cytophagales</taxon>
        <taxon>Fulvivirgaceae</taxon>
        <taxon>Fulvivirga</taxon>
    </lineage>
</organism>
<name>L8JTC6_9BACT</name>
<dbReference type="STRING" id="1237149.C900_01827"/>
<dbReference type="Proteomes" id="UP000011135">
    <property type="component" value="Unassembled WGS sequence"/>
</dbReference>
<reference evidence="1 2" key="1">
    <citation type="submission" date="2012-12" db="EMBL/GenBank/DDBJ databases">
        <title>Genome assembly of Fulvivirga imtechensis AK7.</title>
        <authorList>
            <person name="Nupur N."/>
            <person name="Khatri I."/>
            <person name="Kumar R."/>
            <person name="Subramanian S."/>
            <person name="Pinnaka A."/>
        </authorList>
    </citation>
    <scope>NUCLEOTIDE SEQUENCE [LARGE SCALE GENOMIC DNA]</scope>
    <source>
        <strain evidence="1 2">AK7</strain>
    </source>
</reference>
<dbReference type="PATRIC" id="fig|1237149.3.peg.1781"/>
<proteinExistence type="predicted"/>
<evidence type="ECO:0000313" key="1">
    <source>
        <dbReference type="EMBL" id="ELR72085.1"/>
    </source>
</evidence>
<protein>
    <submittedName>
        <fullName evidence="1">Uncharacterized protein</fullName>
    </submittedName>
</protein>
<evidence type="ECO:0000313" key="2">
    <source>
        <dbReference type="Proteomes" id="UP000011135"/>
    </source>
</evidence>
<dbReference type="OrthoDB" id="9762853at2"/>
<dbReference type="eggNOG" id="COG3299">
    <property type="taxonomic scope" value="Bacteria"/>
</dbReference>
<keyword evidence="2" id="KW-1185">Reference proteome</keyword>
<dbReference type="EMBL" id="AMZN01000027">
    <property type="protein sequence ID" value="ELR72085.1"/>
    <property type="molecule type" value="Genomic_DNA"/>
</dbReference>
<dbReference type="RefSeq" id="WP_009579269.1">
    <property type="nucleotide sequence ID" value="NZ_AMZN01000027.1"/>
</dbReference>
<sequence length="1116" mass="125337">MSSICTSENTSVDTGGDEKHCLSQNPLVRDGVSQQQRLLKTLLPSYVNVDERSMKDLAQFVYELGEEIQYYEYDNATATVIKDTWDIFFKITDEEWDKFNLEGYLTKLRIQKETQPHLALFFGFLYIFRIAQDDLNTITKRHLDFYYREVLQLHENPAVSDQAAVIFNLAKNVDDYLVKEGTKLKGGKDDTGVERIYEVEEDIVVNKAKVADLKAVFANIDNRLKDDVPGLQNDNRIYASTVANSSDGEGGKIENEEMSWRTFGQPEFTENGGAFTADRKEPETGFALASPILFLAEGNRAITLELTFPSNTGLNGALQHDHFVVRLSGEKEWLKAEALTTSDTQSSGNKIILKRTLNEGQAPVVSYSEKVLLQPFKTQWPVIQVLLNTEKVHDPFIYKNLKNLKPQSVVIKVHVTGVKDLVLQNDHAVLDPSKPFVPFGNRPYVGSKFYIGSWEVFQKELSSLKIRFQWNDLPSGTFGDYYTNYDKITGTPSGPVPSSTRKNTDFKVDIKGLDNKSWKSLLTTTNTNLFTDASGNDVSDSSNLPSAGSYSLIKAIDTNKLKIIPRDEDLEKFDEFDVNTQKGFIRLTLQGVDFGHAVFPNAYARQAIELAKESPAAWAQLPNPPYTPSLQELSLEYESAVTYSFNNTSASTTNTEQFFYLEPFGVKEVIKKGTAASFLLPQFDHEGNLYIGISDLVPPQTLSLLFQVAEGSANPNREVQEVSWAILSNNEWITLDEKSVLSDTTNGLLTSGIIQLAMPEEATKGNTLLPLPYYWIRASVTEQSDAVSKLIDIRAQAVLVKFKDNNNDPDHLRVALPAGSISKLVKSDSAIDKVEQPYSSFGGKVKEESRDYYTRISERLRHKHRAITIWDYEHMILQQFPSVYKVKCVNHTRFEGTLTNYSEMAPGHVTLVVVSNVQNKNAVDPLRPMTSLATLDSIHSYIDGLNPMSAEIHVKNPIYEEVKVSFKVKFFSSDIGYYQNKLEQELKEFLSPWSSGCAADITFGGKIHKSVILNFVEERSYVDFVSCFKMFHIVPLDPTHDPDKDRDEAIATTAVSILGSADEHDIMQLDTTKEDCDCPDNEVVSTAEIATADECPCYHEITSLEETTETKIIDLT</sequence>